<reference evidence="2 3" key="1">
    <citation type="submission" date="2020-09" db="EMBL/GenBank/DDBJ databases">
        <title>De no assembly of potato wild relative species, Solanum commersonii.</title>
        <authorList>
            <person name="Cho K."/>
        </authorList>
    </citation>
    <scope>NUCLEOTIDE SEQUENCE [LARGE SCALE GENOMIC DNA]</scope>
    <source>
        <strain evidence="2">LZ3.2</strain>
        <tissue evidence="2">Leaf</tissue>
    </source>
</reference>
<keyword evidence="1" id="KW-0812">Transmembrane</keyword>
<sequence length="162" mass="17826">MEGKTEKENKFVRKTACDVEALKKCLEENKGDYLKCQSHVEAFRSSCSINNSNSSSSKLNSDSGSDALVICQLGWGVPNDCQVTSIIAAGLIFDGFQFLFLINYSHCPVSHGLGVRCMHLSWIYGYLMAYLGAANVVYFLTFKLGHCQGPEQIISLCSSLSF</sequence>
<dbReference type="PANTHER" id="PTHR36856:SF1">
    <property type="entry name" value="OS07G0175200 PROTEIN"/>
    <property type="match status" value="1"/>
</dbReference>
<evidence type="ECO:0000313" key="2">
    <source>
        <dbReference type="EMBL" id="KAG5617018.1"/>
    </source>
</evidence>
<evidence type="ECO:0000256" key="1">
    <source>
        <dbReference type="SAM" id="Phobius"/>
    </source>
</evidence>
<proteinExistence type="predicted"/>
<feature type="transmembrane region" description="Helical" evidence="1">
    <location>
        <begin position="122"/>
        <end position="142"/>
    </location>
</feature>
<keyword evidence="1" id="KW-0472">Membrane</keyword>
<dbReference type="PANTHER" id="PTHR36856">
    <property type="entry name" value="OS07G0175200 PROTEIN"/>
    <property type="match status" value="1"/>
</dbReference>
<feature type="transmembrane region" description="Helical" evidence="1">
    <location>
        <begin position="83"/>
        <end position="102"/>
    </location>
</feature>
<dbReference type="OrthoDB" id="2262048at2759"/>
<dbReference type="Proteomes" id="UP000824120">
    <property type="component" value="Chromosome 3"/>
</dbReference>
<keyword evidence="3" id="KW-1185">Reference proteome</keyword>
<comment type="caution">
    <text evidence="2">The sequence shown here is derived from an EMBL/GenBank/DDBJ whole genome shotgun (WGS) entry which is preliminary data.</text>
</comment>
<protein>
    <submittedName>
        <fullName evidence="2">Uncharacterized protein</fullName>
    </submittedName>
</protein>
<gene>
    <name evidence="2" type="ORF">H5410_016842</name>
</gene>
<accession>A0A9J5ZYE8</accession>
<keyword evidence="1" id="KW-1133">Transmembrane helix</keyword>
<dbReference type="EMBL" id="JACXVP010000003">
    <property type="protein sequence ID" value="KAG5617018.1"/>
    <property type="molecule type" value="Genomic_DNA"/>
</dbReference>
<name>A0A9J5ZYE8_SOLCO</name>
<evidence type="ECO:0000313" key="3">
    <source>
        <dbReference type="Proteomes" id="UP000824120"/>
    </source>
</evidence>
<organism evidence="2 3">
    <name type="scientific">Solanum commersonii</name>
    <name type="common">Commerson's wild potato</name>
    <name type="synonym">Commerson's nightshade</name>
    <dbReference type="NCBI Taxonomy" id="4109"/>
    <lineage>
        <taxon>Eukaryota</taxon>
        <taxon>Viridiplantae</taxon>
        <taxon>Streptophyta</taxon>
        <taxon>Embryophyta</taxon>
        <taxon>Tracheophyta</taxon>
        <taxon>Spermatophyta</taxon>
        <taxon>Magnoliopsida</taxon>
        <taxon>eudicotyledons</taxon>
        <taxon>Gunneridae</taxon>
        <taxon>Pentapetalae</taxon>
        <taxon>asterids</taxon>
        <taxon>lamiids</taxon>
        <taxon>Solanales</taxon>
        <taxon>Solanaceae</taxon>
        <taxon>Solanoideae</taxon>
        <taxon>Solaneae</taxon>
        <taxon>Solanum</taxon>
    </lineage>
</organism>
<dbReference type="AlphaFoldDB" id="A0A9J5ZYE8"/>